<protein>
    <recommendedName>
        <fullName evidence="1">Competence protein CoiA nuclease-like domain-containing protein</fullName>
    </recommendedName>
</protein>
<dbReference type="Pfam" id="PF06054">
    <property type="entry name" value="CoiA_nuc"/>
    <property type="match status" value="1"/>
</dbReference>
<evidence type="ECO:0000313" key="2">
    <source>
        <dbReference type="EMBL" id="KRM75710.1"/>
    </source>
</evidence>
<dbReference type="InterPro" id="IPR010330">
    <property type="entry name" value="CoiA_nuc"/>
</dbReference>
<accession>A0A0R2B8M6</accession>
<evidence type="ECO:0000313" key="3">
    <source>
        <dbReference type="Proteomes" id="UP000051845"/>
    </source>
</evidence>
<comment type="caution">
    <text evidence="2">The sequence shown here is derived from an EMBL/GenBank/DDBJ whole genome shotgun (WGS) entry which is preliminary data.</text>
</comment>
<dbReference type="Proteomes" id="UP000051845">
    <property type="component" value="Unassembled WGS sequence"/>
</dbReference>
<dbReference type="EMBL" id="AYYR01000044">
    <property type="protein sequence ID" value="KRM75710.1"/>
    <property type="molecule type" value="Genomic_DNA"/>
</dbReference>
<gene>
    <name evidence="2" type="ORF">FC82_GL002112</name>
</gene>
<dbReference type="PATRIC" id="fig|1423733.4.peg.2217"/>
<sequence>MTTESESQQHLTGKWQLARFFKHDEVRLEPYLSDIQQRPDLLLIQPGKRVAIEFQCSPLSPSKLAARNAGYQKLNVTPVWVLGDYYFQHMKSQSQVALFANWSRKWGWYLLFWHTQTARMELWSQLKIDLLGRIGYQRYQLTAAGESRFIESRALCFDVWQIKQLRQQITYGLRFRTHKYMKWQNFCYMHNCLLQTIPNCCFEHAIVPPLFGDSIAILRYCLLILISDLGQQSVFSLQDVWEMVAELGQLVPVGQFANCNQRVVRNQLQLVLEAWLQTLTVAGYLQPLTHDTWQVTRQFITDP</sequence>
<feature type="domain" description="Competence protein CoiA nuclease-like" evidence="1">
    <location>
        <begin position="6"/>
        <end position="122"/>
    </location>
</feature>
<organism evidence="2 3">
    <name type="scientific">Secundilactobacillus collinoides DSM 20515 = JCM 1123</name>
    <dbReference type="NCBI Taxonomy" id="1423733"/>
    <lineage>
        <taxon>Bacteria</taxon>
        <taxon>Bacillati</taxon>
        <taxon>Bacillota</taxon>
        <taxon>Bacilli</taxon>
        <taxon>Lactobacillales</taxon>
        <taxon>Lactobacillaceae</taxon>
        <taxon>Secundilactobacillus</taxon>
    </lineage>
</organism>
<proteinExistence type="predicted"/>
<dbReference type="AlphaFoldDB" id="A0A0R2B8M6"/>
<reference evidence="2 3" key="1">
    <citation type="journal article" date="2015" name="Genome Announc.">
        <title>Expanding the biotechnology potential of lactobacilli through comparative genomics of 213 strains and associated genera.</title>
        <authorList>
            <person name="Sun Z."/>
            <person name="Harris H.M."/>
            <person name="McCann A."/>
            <person name="Guo C."/>
            <person name="Argimon S."/>
            <person name="Zhang W."/>
            <person name="Yang X."/>
            <person name="Jeffery I.B."/>
            <person name="Cooney J.C."/>
            <person name="Kagawa T.F."/>
            <person name="Liu W."/>
            <person name="Song Y."/>
            <person name="Salvetti E."/>
            <person name="Wrobel A."/>
            <person name="Rasinkangas P."/>
            <person name="Parkhill J."/>
            <person name="Rea M.C."/>
            <person name="O'Sullivan O."/>
            <person name="Ritari J."/>
            <person name="Douillard F.P."/>
            <person name="Paul Ross R."/>
            <person name="Yang R."/>
            <person name="Briner A.E."/>
            <person name="Felis G.E."/>
            <person name="de Vos W.M."/>
            <person name="Barrangou R."/>
            <person name="Klaenhammer T.R."/>
            <person name="Caufield P.W."/>
            <person name="Cui Y."/>
            <person name="Zhang H."/>
            <person name="O'Toole P.W."/>
        </authorList>
    </citation>
    <scope>NUCLEOTIDE SEQUENCE [LARGE SCALE GENOMIC DNA]</scope>
    <source>
        <strain evidence="2 3">DSM 20515</strain>
    </source>
</reference>
<evidence type="ECO:0000259" key="1">
    <source>
        <dbReference type="Pfam" id="PF06054"/>
    </source>
</evidence>
<name>A0A0R2B8M6_SECCO</name>